<dbReference type="Gene3D" id="2.40.128.600">
    <property type="match status" value="1"/>
</dbReference>
<dbReference type="Pfam" id="PF00144">
    <property type="entry name" value="Beta-lactamase"/>
    <property type="match status" value="1"/>
</dbReference>
<dbReference type="PANTHER" id="PTHR46825:SF15">
    <property type="entry name" value="BETA-LACTAMASE-RELATED DOMAIN-CONTAINING PROTEIN"/>
    <property type="match status" value="1"/>
</dbReference>
<dbReference type="SUPFAM" id="SSF56601">
    <property type="entry name" value="beta-lactamase/transpeptidase-like"/>
    <property type="match status" value="1"/>
</dbReference>
<evidence type="ECO:0008006" key="6">
    <source>
        <dbReference type="Google" id="ProtNLM"/>
    </source>
</evidence>
<feature type="region of interest" description="Disordered" evidence="1">
    <location>
        <begin position="1"/>
        <end position="29"/>
    </location>
</feature>
<protein>
    <recommendedName>
        <fullName evidence="6">Serine hydrolase</fullName>
    </recommendedName>
</protein>
<dbReference type="EMBL" id="CP022987">
    <property type="protein sequence ID" value="QAA93040.1"/>
    <property type="molecule type" value="Genomic_DNA"/>
</dbReference>
<dbReference type="InterPro" id="IPR050491">
    <property type="entry name" value="AmpC-like"/>
</dbReference>
<dbReference type="InterPro" id="IPR012338">
    <property type="entry name" value="Beta-lactam/transpept-like"/>
</dbReference>
<dbReference type="InterPro" id="IPR021860">
    <property type="entry name" value="Peptidase_S12_Pab87-rel_C"/>
</dbReference>
<proteinExistence type="predicted"/>
<feature type="compositionally biased region" description="Polar residues" evidence="1">
    <location>
        <begin position="1"/>
        <end position="14"/>
    </location>
</feature>
<keyword evidence="5" id="KW-1185">Reference proteome</keyword>
<organism evidence="4 5">
    <name type="scientific">Pollutimonas thiosulfatoxidans</name>
    <dbReference type="NCBI Taxonomy" id="2028345"/>
    <lineage>
        <taxon>Bacteria</taxon>
        <taxon>Pseudomonadati</taxon>
        <taxon>Pseudomonadota</taxon>
        <taxon>Betaproteobacteria</taxon>
        <taxon>Burkholderiales</taxon>
        <taxon>Alcaligenaceae</taxon>
        <taxon>Pollutimonas</taxon>
    </lineage>
</organism>
<dbReference type="PANTHER" id="PTHR46825">
    <property type="entry name" value="D-ALANYL-D-ALANINE-CARBOXYPEPTIDASE/ENDOPEPTIDASE AMPH"/>
    <property type="match status" value="1"/>
</dbReference>
<sequence length="561" mass="60074">MLSRTAGSGLSAASTIWRPEKSTSSHKHQDITTMRPHFDFYALTLAITLALMAPAHAYEPTVKAGAEPALDAIALADHGLTTALAALPELVNNTLERSGVPGAAVAVVHEGKTIFAQGFGVRQMGRHEPVDPSTVFQIASISKSLTATVIAMAVTKDVVSWDDPVLRYLPKFKLSDPYVTAHATIGDFMAHRSGLPLAAGDELEDLGYGREQVIERLSQLPLDAFRNSYHYANFGTTIAAVAVAAAANKPWEKLAAETLFEPLGMQSTSTLHADYVARENRAVLHAYEGGTFQPLYDRDPDAQAPAGGVSSNVLDLAKWMKFLLADGKHQGKPLATPASLLAALSPRSLSGPPRTPLARSQFYGYGFNVGTTAGGHTTFGHSGAFLLGAGTAFQILPAAGVGIVVLTNGSPVGVPESINASFMDMVQFGKPLRDWYGAYHANMMDFYDPEGDLAGKTRPEDPLPAQPLQAYTGYYENAYFGTARIVLEDDTLALIIGPGKQRLTMSHWNADTFAVTPQTENAPPGSQSSVSFLMDDNKINAFAVNYLDQNGLATWHRRSTP</sequence>
<evidence type="ECO:0000259" key="3">
    <source>
        <dbReference type="Pfam" id="PF11954"/>
    </source>
</evidence>
<feature type="domain" description="Peptidase S12 Pab87-related C-terminal" evidence="3">
    <location>
        <begin position="458"/>
        <end position="544"/>
    </location>
</feature>
<accession>A0A410G9R2</accession>
<dbReference type="Pfam" id="PF11954">
    <property type="entry name" value="DUF3471"/>
    <property type="match status" value="1"/>
</dbReference>
<gene>
    <name evidence="4" type="ORF">CKA81_03680</name>
</gene>
<dbReference type="AlphaFoldDB" id="A0A410G9R2"/>
<dbReference type="OrthoDB" id="9801061at2"/>
<feature type="compositionally biased region" description="Basic and acidic residues" evidence="1">
    <location>
        <begin position="18"/>
        <end position="29"/>
    </location>
</feature>
<feature type="domain" description="Beta-lactamase-related" evidence="2">
    <location>
        <begin position="90"/>
        <end position="412"/>
    </location>
</feature>
<dbReference type="Gene3D" id="3.40.710.10">
    <property type="entry name" value="DD-peptidase/beta-lactamase superfamily"/>
    <property type="match status" value="1"/>
</dbReference>
<reference evidence="4 5" key="1">
    <citation type="submission" date="2017-08" db="EMBL/GenBank/DDBJ databases">
        <authorList>
            <person name="Park S.-J."/>
            <person name="Kim H."/>
        </authorList>
    </citation>
    <scope>NUCLEOTIDE SEQUENCE [LARGE SCALE GENOMIC DNA]</scope>
    <source>
        <strain evidence="5">ye3</strain>
    </source>
</reference>
<dbReference type="InterPro" id="IPR001466">
    <property type="entry name" value="Beta-lactam-related"/>
</dbReference>
<evidence type="ECO:0000313" key="4">
    <source>
        <dbReference type="EMBL" id="QAA93040.1"/>
    </source>
</evidence>
<evidence type="ECO:0000259" key="2">
    <source>
        <dbReference type="Pfam" id="PF00144"/>
    </source>
</evidence>
<dbReference type="Proteomes" id="UP000283474">
    <property type="component" value="Chromosome"/>
</dbReference>
<evidence type="ECO:0000313" key="5">
    <source>
        <dbReference type="Proteomes" id="UP000283474"/>
    </source>
</evidence>
<evidence type="ECO:0000256" key="1">
    <source>
        <dbReference type="SAM" id="MobiDB-lite"/>
    </source>
</evidence>
<dbReference type="KEGG" id="pus:CKA81_03680"/>
<name>A0A410G9R2_9BURK</name>